<evidence type="ECO:0000313" key="1">
    <source>
        <dbReference type="EMBL" id="SKC69129.1"/>
    </source>
</evidence>
<dbReference type="InterPro" id="IPR029035">
    <property type="entry name" value="DHS-like_NAD/FAD-binding_dom"/>
</dbReference>
<accession>A0A1T5L0G7</accession>
<dbReference type="Proteomes" id="UP000190857">
    <property type="component" value="Unassembled WGS sequence"/>
</dbReference>
<dbReference type="AlphaFoldDB" id="A0A1T5L0G7"/>
<evidence type="ECO:0000313" key="2">
    <source>
        <dbReference type="Proteomes" id="UP000190857"/>
    </source>
</evidence>
<dbReference type="EMBL" id="FUZP01000003">
    <property type="protein sequence ID" value="SKC69129.1"/>
    <property type="molecule type" value="Genomic_DNA"/>
</dbReference>
<sequence>MSAPDLSDEIMSQLKESGAEKHVTLLLGAGASTTSGLPGWDELTVRLLMGSGIVPNEETANLLLKRQDPLIVVEAARAMHPDDWVRKVRSALYRGVVSTEFSPLHLAAVSHLLGGDRGDTSLLTLNFDTLLEEAIERETGEDVLSVSDSADSGELFTVHHLHGVVSPTGTKDVILALTDFLEVVNTADSWQLEYLRSAVTRGAVIIAGTSYRDPDVRQWLHAARQHSPADHAVLVLLARQGFDVSSAEFANLKDALFKQWEAVGLRAVLLDDHSDAAQVIRELRHVNDPSYMAPQERAAMIWKHHCEHFEALQSEYVEALRLDSTEMRSMLDVDLLNMTIWLSNGKKELVRWAAEDRIYLDLDSLRAVQTGYDSSWIAGQALGADTLLIKDVEPSGTRRWKSVLAIPIPAPHPHLPTMTAAVLTIGLPGRANQYEDSKVLWLGLLSEIADSWSTRITHAVFEDNRASI</sequence>
<name>A0A1T5L0G7_9MICO</name>
<dbReference type="Pfam" id="PF13289">
    <property type="entry name" value="SIR2_2"/>
    <property type="match status" value="1"/>
</dbReference>
<protein>
    <submittedName>
        <fullName evidence="1">SIR2-like domain-containing protein</fullName>
    </submittedName>
</protein>
<gene>
    <name evidence="1" type="ORF">SAMN06309945_2749</name>
</gene>
<organism evidence="1 2">
    <name type="scientific">Okibacterium fritillariae</name>
    <dbReference type="NCBI Taxonomy" id="123320"/>
    <lineage>
        <taxon>Bacteria</taxon>
        <taxon>Bacillati</taxon>
        <taxon>Actinomycetota</taxon>
        <taxon>Actinomycetes</taxon>
        <taxon>Micrococcales</taxon>
        <taxon>Microbacteriaceae</taxon>
        <taxon>Okibacterium</taxon>
    </lineage>
</organism>
<keyword evidence="2" id="KW-1185">Reference proteome</keyword>
<reference evidence="1 2" key="1">
    <citation type="submission" date="2017-02" db="EMBL/GenBank/DDBJ databases">
        <authorList>
            <person name="Peterson S.W."/>
        </authorList>
    </citation>
    <scope>NUCLEOTIDE SEQUENCE [LARGE SCALE GENOMIC DNA]</scope>
    <source>
        <strain evidence="1 2">VKM Ac-2059</strain>
    </source>
</reference>
<dbReference type="STRING" id="123320.SAMN06309945_2749"/>
<dbReference type="SUPFAM" id="SSF52467">
    <property type="entry name" value="DHS-like NAD/FAD-binding domain"/>
    <property type="match status" value="1"/>
</dbReference>
<dbReference type="RefSeq" id="WP_234991262.1">
    <property type="nucleotide sequence ID" value="NZ_FUZP01000003.1"/>
</dbReference>
<proteinExistence type="predicted"/>